<dbReference type="Gene3D" id="3.10.620.30">
    <property type="match status" value="1"/>
</dbReference>
<dbReference type="OrthoDB" id="9787782at2"/>
<keyword evidence="3" id="KW-1185">Reference proteome</keyword>
<reference evidence="2 3" key="2">
    <citation type="journal article" date="2011" name="ISME J.">
        <title>RNA-seq reveals cooperative metabolic interactions between two termite-gut spirochete species in co-culture.</title>
        <authorList>
            <person name="Rosenthal A.Z."/>
            <person name="Matson E.G."/>
            <person name="Eldar A."/>
            <person name="Leadbetter J.R."/>
        </authorList>
    </citation>
    <scope>NUCLEOTIDE SEQUENCE [LARGE SCALE GENOMIC DNA]</scope>
    <source>
        <strain evidence="3">ATCC BAA-887 / DSM 12427 / ZAS-2</strain>
    </source>
</reference>
<dbReference type="STRING" id="545694.TREPR_1371"/>
<evidence type="ECO:0000313" key="2">
    <source>
        <dbReference type="EMBL" id="AEF86596.1"/>
    </source>
</evidence>
<dbReference type="AlphaFoldDB" id="F5YQS0"/>
<sequence>MAIDLSFQSVPLPEDLQKLKFYGDFSGAEKLITFLLNKKIPEALRRRLEIERAVLECMSLDEYPYTFEEASAMMQERIRDYSEGELTGLKETGLADWIFIDGKVRFQRRFFENLTKTRPEYESRLLKREPQEITARKQQVLNDNVRLMKEKGGRTVEITLRTSIKIKKEFEEIGKEVTVHLPLPRECRQVSGFSLLKTTPEGASIAPPEAPQRTACFKTILKGDDRFSLEYRFLNHLDYINPDPGQAVQTGVSFDLGEQLPHIQFTPYLQFLLKEIVGDEKNPVNTARRIYDFITTTVDYSYMRAYFTIDNISQYAAVNLKGDCGVQAILFITLCRMAGIPARWQSGLFTAEYYTGCHDWAEYYIEPWGWIFADLSFGGSSWRAGETERWNYYFSNLDVFRMPANGSMQDDFTPPKKQLRSDPVDNQRGEIEYGDRGLPMASLETEQVLLSIRDV</sequence>
<dbReference type="PANTHER" id="PTHR38339">
    <property type="entry name" value="TRANSGLUTAMINASE DOMAIN PROTEIN"/>
    <property type="match status" value="1"/>
</dbReference>
<evidence type="ECO:0000259" key="1">
    <source>
        <dbReference type="SMART" id="SM00460"/>
    </source>
</evidence>
<evidence type="ECO:0000313" key="3">
    <source>
        <dbReference type="Proteomes" id="UP000009223"/>
    </source>
</evidence>
<dbReference type="SUPFAM" id="SSF54001">
    <property type="entry name" value="Cysteine proteinases"/>
    <property type="match status" value="1"/>
</dbReference>
<dbReference type="SMART" id="SM00460">
    <property type="entry name" value="TGc"/>
    <property type="match status" value="1"/>
</dbReference>
<name>F5YQS0_TREPZ</name>
<organism evidence="2 3">
    <name type="scientific">Treponema primitia (strain ATCC BAA-887 / DSM 12427 / ZAS-2)</name>
    <dbReference type="NCBI Taxonomy" id="545694"/>
    <lineage>
        <taxon>Bacteria</taxon>
        <taxon>Pseudomonadati</taxon>
        <taxon>Spirochaetota</taxon>
        <taxon>Spirochaetia</taxon>
        <taxon>Spirochaetales</taxon>
        <taxon>Treponemataceae</taxon>
        <taxon>Treponema</taxon>
    </lineage>
</organism>
<accession>F5YQS0</accession>
<dbReference type="EMBL" id="CP001843">
    <property type="protein sequence ID" value="AEF86596.1"/>
    <property type="molecule type" value="Genomic_DNA"/>
</dbReference>
<proteinExistence type="predicted"/>
<dbReference type="HOGENOM" id="CLU_044992_0_0_12"/>
<dbReference type="PANTHER" id="PTHR38339:SF1">
    <property type="entry name" value="TRANSGLUTAMINASE-LIKE DOMAIN-CONTAINING PROTEIN"/>
    <property type="match status" value="1"/>
</dbReference>
<dbReference type="InterPro" id="IPR038765">
    <property type="entry name" value="Papain-like_cys_pep_sf"/>
</dbReference>
<feature type="domain" description="Transglutaminase-like" evidence="1">
    <location>
        <begin position="316"/>
        <end position="377"/>
    </location>
</feature>
<reference evidence="3" key="1">
    <citation type="submission" date="2009-12" db="EMBL/GenBank/DDBJ databases">
        <title>Complete sequence of Treponema primitia strain ZAS-2.</title>
        <authorList>
            <person name="Tetu S.G."/>
            <person name="Matson E."/>
            <person name="Ren Q."/>
            <person name="Seshadri R."/>
            <person name="Elbourne L."/>
            <person name="Hassan K.A."/>
            <person name="Durkin A."/>
            <person name="Radune D."/>
            <person name="Mohamoud Y."/>
            <person name="Shay R."/>
            <person name="Jin S."/>
            <person name="Zhang X."/>
            <person name="Lucey K."/>
            <person name="Ballor N.R."/>
            <person name="Ottesen E."/>
            <person name="Rosenthal R."/>
            <person name="Allen A."/>
            <person name="Leadbetter J.R."/>
            <person name="Paulsen I.T."/>
        </authorList>
    </citation>
    <scope>NUCLEOTIDE SEQUENCE [LARGE SCALE GENOMIC DNA]</scope>
    <source>
        <strain evidence="3">ATCC BAA-887 / DSM 12427 / ZAS-2</strain>
    </source>
</reference>
<gene>
    <name evidence="2" type="ordered locus">TREPR_1371</name>
</gene>
<dbReference type="KEGG" id="tpi:TREPR_1371"/>
<dbReference type="InterPro" id="IPR002931">
    <property type="entry name" value="Transglutaminase-like"/>
</dbReference>
<dbReference type="Proteomes" id="UP000009223">
    <property type="component" value="Chromosome"/>
</dbReference>
<dbReference type="eggNOG" id="COG1305">
    <property type="taxonomic scope" value="Bacteria"/>
</dbReference>
<protein>
    <submittedName>
        <fullName evidence="2">Transglutaminase domain protein</fullName>
    </submittedName>
</protein>
<dbReference type="RefSeq" id="WP_015708719.1">
    <property type="nucleotide sequence ID" value="NC_015578.1"/>
</dbReference>
<dbReference type="Pfam" id="PF01841">
    <property type="entry name" value="Transglut_core"/>
    <property type="match status" value="1"/>
</dbReference>